<organism evidence="1 2">
    <name type="scientific">Candidatus Methanofastidiosum methylothiophilum</name>
    <dbReference type="NCBI Taxonomy" id="1705564"/>
    <lineage>
        <taxon>Archaea</taxon>
        <taxon>Methanobacteriati</taxon>
        <taxon>Methanobacteriota</taxon>
        <taxon>Stenosarchaea group</taxon>
        <taxon>Candidatus Methanofastidiosia</taxon>
        <taxon>Candidatus Methanofastidiosales</taxon>
        <taxon>Candidatus Methanofastidiosaceae</taxon>
        <taxon>Candidatus Methanofastidiosum</taxon>
    </lineage>
</organism>
<sequence length="134" mass="14665">MADAEELKIKGLSDTYKKGDMITFFLVAENGLTSKELEDWNVSLKIDGVTKAVILFEGNEKYSEQLGIAIERVSPYKYGYGSGGEYLSGDIGTSELKISIDSSTMNKGNHTVTLCMQKKGTTEIHSISNNIVIT</sequence>
<accession>A0A150ISN3</accession>
<dbReference type="EMBL" id="LNGC01000141">
    <property type="protein sequence ID" value="KYC47878.1"/>
    <property type="molecule type" value="Genomic_DNA"/>
</dbReference>
<evidence type="ECO:0000313" key="1">
    <source>
        <dbReference type="EMBL" id="KYC47878.1"/>
    </source>
</evidence>
<protein>
    <submittedName>
        <fullName evidence="1">Uncharacterized protein</fullName>
    </submittedName>
</protein>
<reference evidence="1 2" key="1">
    <citation type="journal article" date="2016" name="ISME J.">
        <title>Chasing the elusive Euryarchaeota class WSA2: genomes reveal a uniquely fastidious methyl-reducing methanogen.</title>
        <authorList>
            <person name="Nobu M.K."/>
            <person name="Narihiro T."/>
            <person name="Kuroda K."/>
            <person name="Mei R."/>
            <person name="Liu W.T."/>
        </authorList>
    </citation>
    <scope>NUCLEOTIDE SEQUENCE [LARGE SCALE GENOMIC DNA]</scope>
    <source>
        <strain evidence="1">U1lsi0528_Bin055</strain>
    </source>
</reference>
<comment type="caution">
    <text evidence="1">The sequence shown here is derived from an EMBL/GenBank/DDBJ whole genome shotgun (WGS) entry which is preliminary data.</text>
</comment>
<dbReference type="AlphaFoldDB" id="A0A150ISN3"/>
<evidence type="ECO:0000313" key="2">
    <source>
        <dbReference type="Proteomes" id="UP000075398"/>
    </source>
</evidence>
<gene>
    <name evidence="1" type="ORF">AMQ22_01916</name>
</gene>
<dbReference type="Proteomes" id="UP000075398">
    <property type="component" value="Unassembled WGS sequence"/>
</dbReference>
<name>A0A150ISN3_9EURY</name>
<proteinExistence type="predicted"/>